<accession>A0ABS4BPE7</accession>
<dbReference type="PROSITE" id="PS00101">
    <property type="entry name" value="HEXAPEP_TRANSFERASES"/>
    <property type="match status" value="1"/>
</dbReference>
<dbReference type="CDD" id="cd03349">
    <property type="entry name" value="LbH_XAT"/>
    <property type="match status" value="1"/>
</dbReference>
<dbReference type="SUPFAM" id="SSF51161">
    <property type="entry name" value="Trimeric LpxA-like enzymes"/>
    <property type="match status" value="1"/>
</dbReference>
<protein>
    <submittedName>
        <fullName evidence="5">CatB-related O-acetyltransferase</fullName>
    </submittedName>
</protein>
<keyword evidence="6" id="KW-1185">Reference proteome</keyword>
<dbReference type="InterPro" id="IPR050179">
    <property type="entry name" value="Trans_hexapeptide_repeat"/>
</dbReference>
<evidence type="ECO:0000256" key="1">
    <source>
        <dbReference type="ARBA" id="ARBA00007274"/>
    </source>
</evidence>
<dbReference type="Gene3D" id="2.160.10.10">
    <property type="entry name" value="Hexapeptide repeat proteins"/>
    <property type="match status" value="1"/>
</dbReference>
<comment type="caution">
    <text evidence="5">The sequence shown here is derived from an EMBL/GenBank/DDBJ whole genome shotgun (WGS) entry which is preliminary data.</text>
</comment>
<evidence type="ECO:0000256" key="3">
    <source>
        <dbReference type="ARBA" id="ARBA00022737"/>
    </source>
</evidence>
<dbReference type="Proteomes" id="UP000670776">
    <property type="component" value="Unassembled WGS sequence"/>
</dbReference>
<dbReference type="PANTHER" id="PTHR43300">
    <property type="entry name" value="ACETYLTRANSFERASE"/>
    <property type="match status" value="1"/>
</dbReference>
<reference evidence="5 6" key="1">
    <citation type="submission" date="2021-04" db="EMBL/GenBank/DDBJ databases">
        <title>Mariniflexile gromovii gen. nov., sp. nov., a gliding bacterium isolated from the sea urchin Strongylocentrotus intermedius.</title>
        <authorList>
            <person name="Ko S."/>
            <person name="Le V."/>
            <person name="Ahn C.-Y."/>
            <person name="Oh H.-M."/>
        </authorList>
    </citation>
    <scope>NUCLEOTIDE SEQUENCE [LARGE SCALE GENOMIC DNA]</scope>
    <source>
        <strain evidence="5 6">KCTC 12570</strain>
    </source>
</reference>
<dbReference type="InterPro" id="IPR018357">
    <property type="entry name" value="Hexapep_transf_CS"/>
</dbReference>
<dbReference type="PANTHER" id="PTHR43300:SF11">
    <property type="entry name" value="ACETYLTRANSFERASE RV3034C-RELATED"/>
    <property type="match status" value="1"/>
</dbReference>
<dbReference type="InterPro" id="IPR001451">
    <property type="entry name" value="Hexapep"/>
</dbReference>
<gene>
    <name evidence="5" type="ORF">J8H85_01395</name>
</gene>
<sequence length="215" mass="24714">MKNKVRILLWRILGFDYQTLLRKTDYVLLKDDSYTSKGNRTYDNGARVWRWTNSLLTIGNYCSIAHNVNFIMDEGFHNASKITNFPLIDNLFKNELTLPNGRLKKDVLNEVKQKQGITIGNDVWIGMGAYIMPGVIIGNGATIGSNSVVTKNVPDYAIVAGSPAKIIKLKHDEEIIKKLNEIAWWDWNVDTIKERIEDFNLSIEHFVNKYYNKKC</sequence>
<proteinExistence type="inferred from homology"/>
<dbReference type="EMBL" id="JAGJCB010000001">
    <property type="protein sequence ID" value="MBP0902468.1"/>
    <property type="molecule type" value="Genomic_DNA"/>
</dbReference>
<keyword evidence="4" id="KW-0012">Acyltransferase</keyword>
<dbReference type="Pfam" id="PF00132">
    <property type="entry name" value="Hexapep"/>
    <property type="match status" value="1"/>
</dbReference>
<keyword evidence="3" id="KW-0677">Repeat</keyword>
<evidence type="ECO:0000256" key="2">
    <source>
        <dbReference type="ARBA" id="ARBA00022679"/>
    </source>
</evidence>
<name>A0ABS4BPE7_9FLAO</name>
<evidence type="ECO:0000256" key="4">
    <source>
        <dbReference type="ARBA" id="ARBA00023315"/>
    </source>
</evidence>
<comment type="similarity">
    <text evidence="1">Belongs to the transferase hexapeptide repeat family.</text>
</comment>
<keyword evidence="2" id="KW-0808">Transferase</keyword>
<evidence type="ECO:0000313" key="6">
    <source>
        <dbReference type="Proteomes" id="UP000670776"/>
    </source>
</evidence>
<evidence type="ECO:0000313" key="5">
    <source>
        <dbReference type="EMBL" id="MBP0902468.1"/>
    </source>
</evidence>
<dbReference type="InterPro" id="IPR011004">
    <property type="entry name" value="Trimer_LpxA-like_sf"/>
</dbReference>
<organism evidence="5 6">
    <name type="scientific">Mariniflexile gromovii</name>
    <dbReference type="NCBI Taxonomy" id="362523"/>
    <lineage>
        <taxon>Bacteria</taxon>
        <taxon>Pseudomonadati</taxon>
        <taxon>Bacteroidota</taxon>
        <taxon>Flavobacteriia</taxon>
        <taxon>Flavobacteriales</taxon>
        <taxon>Flavobacteriaceae</taxon>
        <taxon>Mariniflexile</taxon>
    </lineage>
</organism>
<dbReference type="RefSeq" id="WP_209651908.1">
    <property type="nucleotide sequence ID" value="NZ_JAGJCB010000001.1"/>
</dbReference>